<dbReference type="EMBL" id="UOEU01000350">
    <property type="protein sequence ID" value="VAW32371.1"/>
    <property type="molecule type" value="Genomic_DNA"/>
</dbReference>
<dbReference type="PANTHER" id="PTHR33927:SF5">
    <property type="entry name" value="ENZYME, PUTATIVE (AFU_ORTHOLOGUE AFUA_8G01222)-RELATED"/>
    <property type="match status" value="1"/>
</dbReference>
<dbReference type="Gene3D" id="3.40.50.80">
    <property type="entry name" value="Nucleotide-binding domain of ferredoxin-NADP reductase (FNR) module"/>
    <property type="match status" value="1"/>
</dbReference>
<evidence type="ECO:0000256" key="2">
    <source>
        <dbReference type="SAM" id="Phobius"/>
    </source>
</evidence>
<feature type="transmembrane region" description="Helical" evidence="2">
    <location>
        <begin position="204"/>
        <end position="221"/>
    </location>
</feature>
<accession>A0A3B0UMI6</accession>
<feature type="transmembrane region" description="Helical" evidence="2">
    <location>
        <begin position="78"/>
        <end position="97"/>
    </location>
</feature>
<protein>
    <submittedName>
        <fullName evidence="3">Uncharacterized protein</fullName>
    </submittedName>
</protein>
<feature type="region of interest" description="Disordered" evidence="1">
    <location>
        <begin position="1"/>
        <end position="30"/>
    </location>
</feature>
<dbReference type="PANTHER" id="PTHR33927">
    <property type="entry name" value="TRANSMEMBRANE PROTEIN"/>
    <property type="match status" value="1"/>
</dbReference>
<dbReference type="InterPro" id="IPR039261">
    <property type="entry name" value="FNR_nucleotide-bd"/>
</dbReference>
<feature type="transmembrane region" description="Helical" evidence="2">
    <location>
        <begin position="128"/>
        <end position="157"/>
    </location>
</feature>
<name>A0A3B0UMI6_9ZZZZ</name>
<keyword evidence="2" id="KW-0812">Transmembrane</keyword>
<gene>
    <name evidence="3" type="ORF">MNBD_CHLOROFLEXI01-714</name>
</gene>
<dbReference type="SUPFAM" id="SSF52343">
    <property type="entry name" value="Ferredoxin reductase-like, C-terminal NADP-linked domain"/>
    <property type="match status" value="1"/>
</dbReference>
<keyword evidence="2" id="KW-0472">Membrane</keyword>
<dbReference type="InterPro" id="IPR052979">
    <property type="entry name" value="Adenylate-forming_domain"/>
</dbReference>
<dbReference type="AlphaFoldDB" id="A0A3B0UMI6"/>
<feature type="transmembrane region" description="Helical" evidence="2">
    <location>
        <begin position="51"/>
        <end position="72"/>
    </location>
</feature>
<proteinExistence type="predicted"/>
<feature type="transmembrane region" description="Helical" evidence="2">
    <location>
        <begin position="233"/>
        <end position="255"/>
    </location>
</feature>
<reference evidence="3" key="1">
    <citation type="submission" date="2018-06" db="EMBL/GenBank/DDBJ databases">
        <authorList>
            <person name="Zhirakovskaya E."/>
        </authorList>
    </citation>
    <scope>NUCLEOTIDE SEQUENCE</scope>
</reference>
<evidence type="ECO:0000313" key="3">
    <source>
        <dbReference type="EMBL" id="VAW32371.1"/>
    </source>
</evidence>
<keyword evidence="2" id="KW-1133">Transmembrane helix</keyword>
<feature type="transmembrane region" description="Helical" evidence="2">
    <location>
        <begin position="163"/>
        <end position="183"/>
    </location>
</feature>
<evidence type="ECO:0000256" key="1">
    <source>
        <dbReference type="SAM" id="MobiDB-lite"/>
    </source>
</evidence>
<organism evidence="3">
    <name type="scientific">hydrothermal vent metagenome</name>
    <dbReference type="NCBI Taxonomy" id="652676"/>
    <lineage>
        <taxon>unclassified sequences</taxon>
        <taxon>metagenomes</taxon>
        <taxon>ecological metagenomes</taxon>
    </lineage>
</organism>
<sequence length="464" mass="51639">MLRTFPNKAVSRQRQDKREQNYQPQAGTLPPQQPRLQRIWKHRYLMHYHRLIALVMVVNLVLLGYGLTQWGWFAADGINLMALSNMVIVNIGLAIIIRQQYVINLLFKIATSVPTSWPLRFRQLMGKVYHFGGIHVGGAIVGTLWFGTFAGSLIYSWTNGLPGVSQATMIVTIVLLGLLLGMIGMSMPQIRAKYHDQFELVHRFGGWASLLLFWWQTVLFINDQRGAVAFGDALLAAPGFWLLLAVTVSIVLPWLRLKKVAVNIERPSSHVALVRFNHGVTPFAGSATTVSRSPLTEWHSFANVPAPGEDGFRLTISRAGDWTGQLIDEMPSHVWVKGIPTAGVGNIDKLFKKVVWIATGSGIGPTLPHLLAHTAPAHLVWSTRTPRQTYGDALVDEILEAEPTALIWDTNENGRPDLVQLAYDAVQEFDAEAVIVISNKKLTWQVVYGMESRGIPAYGAIWDS</sequence>